<keyword evidence="2" id="KW-1185">Reference proteome</keyword>
<accession>A0ACC1MRN5</accession>
<protein>
    <submittedName>
        <fullName evidence="1">Uncharacterized protein</fullName>
    </submittedName>
</protein>
<comment type="caution">
    <text evidence="1">The sequence shown here is derived from an EMBL/GenBank/DDBJ whole genome shotgun (WGS) entry which is preliminary data.</text>
</comment>
<dbReference type="Proteomes" id="UP001144978">
    <property type="component" value="Unassembled WGS sequence"/>
</dbReference>
<sequence length="143" mass="16640">MLYMSSLQRFHKTASASGGKRKAIPPGRRLTLERGVRLRAVQRKLERRVLRQQPRLPRRARSSIVPDMEHIRLLRERQIRVRRLVRPQIPRHTRRIARNDTVGRAHGYVFPLPHTAETVRCVGVESTSVKFHAKVMVFEGAIL</sequence>
<dbReference type="EMBL" id="JANSHE010005753">
    <property type="protein sequence ID" value="KAJ2969479.1"/>
    <property type="molecule type" value="Genomic_DNA"/>
</dbReference>
<name>A0ACC1MRN5_9APHY</name>
<gene>
    <name evidence="1" type="ORF">NUW54_g12954</name>
</gene>
<evidence type="ECO:0000313" key="2">
    <source>
        <dbReference type="Proteomes" id="UP001144978"/>
    </source>
</evidence>
<reference evidence="1" key="1">
    <citation type="submission" date="2022-08" db="EMBL/GenBank/DDBJ databases">
        <title>Genome Sequence of Pycnoporus sanguineus.</title>
        <authorList>
            <person name="Buettner E."/>
        </authorList>
    </citation>
    <scope>NUCLEOTIDE SEQUENCE</scope>
    <source>
        <strain evidence="1">CG-C14</strain>
    </source>
</reference>
<proteinExistence type="predicted"/>
<organism evidence="1 2">
    <name type="scientific">Trametes sanguinea</name>
    <dbReference type="NCBI Taxonomy" id="158606"/>
    <lineage>
        <taxon>Eukaryota</taxon>
        <taxon>Fungi</taxon>
        <taxon>Dikarya</taxon>
        <taxon>Basidiomycota</taxon>
        <taxon>Agaricomycotina</taxon>
        <taxon>Agaricomycetes</taxon>
        <taxon>Polyporales</taxon>
        <taxon>Polyporaceae</taxon>
        <taxon>Trametes</taxon>
    </lineage>
</organism>
<evidence type="ECO:0000313" key="1">
    <source>
        <dbReference type="EMBL" id="KAJ2969479.1"/>
    </source>
</evidence>